<evidence type="ECO:0000313" key="10">
    <source>
        <dbReference type="Proteomes" id="UP000652761"/>
    </source>
</evidence>
<evidence type="ECO:0000256" key="3">
    <source>
        <dbReference type="ARBA" id="ARBA00022946"/>
    </source>
</evidence>
<dbReference type="PANTHER" id="PTHR13184">
    <property type="entry name" value="37S RIBOSOMAL PROTEIN S22"/>
    <property type="match status" value="1"/>
</dbReference>
<dbReference type="GO" id="GO:0003735">
    <property type="term" value="F:structural constituent of ribosome"/>
    <property type="evidence" value="ECO:0007669"/>
    <property type="project" value="TreeGrafter"/>
</dbReference>
<reference evidence="9" key="1">
    <citation type="submission" date="2017-07" db="EMBL/GenBank/DDBJ databases">
        <title>Taro Niue Genome Assembly and Annotation.</title>
        <authorList>
            <person name="Atibalentja N."/>
            <person name="Keating K."/>
            <person name="Fields C.J."/>
        </authorList>
    </citation>
    <scope>NUCLEOTIDE SEQUENCE</scope>
    <source>
        <strain evidence="9">Niue_2</strain>
        <tissue evidence="9">Leaf</tissue>
    </source>
</reference>
<dbReference type="GO" id="GO:0005763">
    <property type="term" value="C:mitochondrial small ribosomal subunit"/>
    <property type="evidence" value="ECO:0007669"/>
    <property type="project" value="TreeGrafter"/>
</dbReference>
<dbReference type="PANTHER" id="PTHR13184:SF5">
    <property type="entry name" value="METHYLTRANSFERASE-LIKE PROTEIN 17, MITOCHONDRIAL"/>
    <property type="match status" value="1"/>
</dbReference>
<keyword evidence="10" id="KW-1185">Reference proteome</keyword>
<keyword evidence="4" id="KW-0408">Iron</keyword>
<dbReference type="EMBL" id="NMUH01000338">
    <property type="protein sequence ID" value="MQL77229.1"/>
    <property type="molecule type" value="Genomic_DNA"/>
</dbReference>
<protein>
    <recommendedName>
        <fullName evidence="11">Methyltransferase-like protein 17, mitochondrial</fullName>
    </recommendedName>
</protein>
<organism evidence="9 10">
    <name type="scientific">Colocasia esculenta</name>
    <name type="common">Wild taro</name>
    <name type="synonym">Arum esculentum</name>
    <dbReference type="NCBI Taxonomy" id="4460"/>
    <lineage>
        <taxon>Eukaryota</taxon>
        <taxon>Viridiplantae</taxon>
        <taxon>Streptophyta</taxon>
        <taxon>Embryophyta</taxon>
        <taxon>Tracheophyta</taxon>
        <taxon>Spermatophyta</taxon>
        <taxon>Magnoliopsida</taxon>
        <taxon>Liliopsida</taxon>
        <taxon>Araceae</taxon>
        <taxon>Aroideae</taxon>
        <taxon>Colocasieae</taxon>
        <taxon>Colocasia</taxon>
    </lineage>
</organism>
<dbReference type="InterPro" id="IPR052571">
    <property type="entry name" value="Mt_RNA_Methyltransferase"/>
</dbReference>
<feature type="region of interest" description="Disordered" evidence="8">
    <location>
        <begin position="552"/>
        <end position="602"/>
    </location>
</feature>
<dbReference type="GO" id="GO:0008168">
    <property type="term" value="F:methyltransferase activity"/>
    <property type="evidence" value="ECO:0007669"/>
    <property type="project" value="InterPro"/>
</dbReference>
<dbReference type="OrthoDB" id="421327at2759"/>
<dbReference type="InterPro" id="IPR029063">
    <property type="entry name" value="SAM-dependent_MTases_sf"/>
</dbReference>
<evidence type="ECO:0000256" key="8">
    <source>
        <dbReference type="SAM" id="MobiDB-lite"/>
    </source>
</evidence>
<feature type="compositionally biased region" description="Basic and acidic residues" evidence="8">
    <location>
        <begin position="569"/>
        <end position="602"/>
    </location>
</feature>
<dbReference type="GO" id="GO:0051536">
    <property type="term" value="F:iron-sulfur cluster binding"/>
    <property type="evidence" value="ECO:0007669"/>
    <property type="project" value="UniProtKB-KW"/>
</dbReference>
<keyword evidence="3" id="KW-0809">Transit peptide</keyword>
<comment type="subcellular location">
    <subcellularLocation>
        <location evidence="1">Mitochondrion</location>
    </subcellularLocation>
</comment>
<evidence type="ECO:0000256" key="2">
    <source>
        <dbReference type="ARBA" id="ARBA00022723"/>
    </source>
</evidence>
<evidence type="ECO:0000256" key="5">
    <source>
        <dbReference type="ARBA" id="ARBA00023014"/>
    </source>
</evidence>
<accession>A0A843UAJ2</accession>
<evidence type="ECO:0000256" key="4">
    <source>
        <dbReference type="ARBA" id="ARBA00023004"/>
    </source>
</evidence>
<keyword evidence="6" id="KW-0496">Mitochondrion</keyword>
<keyword evidence="2" id="KW-0479">Metal-binding</keyword>
<dbReference type="Gene3D" id="3.40.50.150">
    <property type="entry name" value="Vaccinia Virus protein VP39"/>
    <property type="match status" value="1"/>
</dbReference>
<sequence length="602" mass="68250">MAQFLVPEAVKKAFTPETLRAAARQSERIALIPLRLRRAIKRFFREREQPHMHRKVLLLAESFCRVKKTNLQLADSASRELIDDPLKSLAVRSRRWKIKSSYGEIGLSYCEDETSAYVASRMPAVFAACRRILREVRRRLPDFAPSKVLDFGAGPGTAVWAMREVWPHSLEHVNLVEPSKSMQRASQSLLQNSKNLPLIRSYDSIQALSQDLGKHEREHDLVIASYVLGEIPSLSDRITLVRQLWTLTKDVLVLVEPGTPHGSKIISQMRSHILWMSKRKCRKMNDGSNLASCDTQSITNTKETLRHGAYVVAPCPHDGPCPLENTTKYCHFVQRLERTSTQRAYKRTKSTSLRGFEDEKFCYVALRRGERPRGTWPLDGMEFETLKQQRAKQNPEDLIIDYDDQSSSEVDEIIPDAEEGALYASDVEGTDAAGEEEVEDKDAGHADLSSGWGRILFSPVRRGRQVTMDVCRSTNRDGSDGMFERVVVTRSKNPDLHHQARKRGQQCVLRAITDGASVDARVVLLAEENETSWSREVFEAVEVLKDSEDEVLKNTDVEQANESAALEDASEKKNAKDDKSDKDKLKKTTLDKEEKARKVMDD</sequence>
<dbReference type="GO" id="GO:0046872">
    <property type="term" value="F:metal ion binding"/>
    <property type="evidence" value="ECO:0007669"/>
    <property type="project" value="UniProtKB-KW"/>
</dbReference>
<evidence type="ECO:0000256" key="1">
    <source>
        <dbReference type="ARBA" id="ARBA00004173"/>
    </source>
</evidence>
<evidence type="ECO:0000313" key="9">
    <source>
        <dbReference type="EMBL" id="MQL77229.1"/>
    </source>
</evidence>
<dbReference type="SUPFAM" id="SSF53335">
    <property type="entry name" value="S-adenosyl-L-methionine-dependent methyltransferases"/>
    <property type="match status" value="1"/>
</dbReference>
<dbReference type="InterPro" id="IPR015324">
    <property type="entry name" value="Ribosomal_Rsm22-like"/>
</dbReference>
<comment type="function">
    <text evidence="7">Mitochondrial ribosome (mitoribosome) assembly factor. Binds at the interface of the head and body domains of the mitochondrial small ribosomal subunit (mt-SSU), occluding the mRNA channel and preventing compaction of the head domain towards the body. Probable inactive methyltransferase: retains the characteristic folding and ability to bind S-adenosyl-L-methionine, but it probably lost its methyltransferase activity.</text>
</comment>
<comment type="caution">
    <text evidence="9">The sequence shown here is derived from an EMBL/GenBank/DDBJ whole genome shotgun (WGS) entry which is preliminary data.</text>
</comment>
<evidence type="ECO:0000256" key="7">
    <source>
        <dbReference type="ARBA" id="ARBA00045681"/>
    </source>
</evidence>
<evidence type="ECO:0008006" key="11">
    <source>
        <dbReference type="Google" id="ProtNLM"/>
    </source>
</evidence>
<dbReference type="GO" id="GO:0006412">
    <property type="term" value="P:translation"/>
    <property type="evidence" value="ECO:0007669"/>
    <property type="project" value="InterPro"/>
</dbReference>
<proteinExistence type="predicted"/>
<evidence type="ECO:0000256" key="6">
    <source>
        <dbReference type="ARBA" id="ARBA00023128"/>
    </source>
</evidence>
<name>A0A843UAJ2_COLES</name>
<gene>
    <name evidence="9" type="ORF">Taro_009634</name>
</gene>
<dbReference type="Pfam" id="PF09243">
    <property type="entry name" value="Rsm22"/>
    <property type="match status" value="1"/>
</dbReference>
<keyword evidence="5" id="KW-0411">Iron-sulfur</keyword>
<dbReference type="Proteomes" id="UP000652761">
    <property type="component" value="Unassembled WGS sequence"/>
</dbReference>
<dbReference type="AlphaFoldDB" id="A0A843UAJ2"/>